<dbReference type="InterPro" id="IPR006379">
    <property type="entry name" value="HAD-SF_hydro_IIB"/>
</dbReference>
<feature type="chain" id="PRO_5027588126" evidence="1">
    <location>
        <begin position="21"/>
        <end position="349"/>
    </location>
</feature>
<dbReference type="GO" id="GO:0005829">
    <property type="term" value="C:cytosol"/>
    <property type="evidence" value="ECO:0007669"/>
    <property type="project" value="TreeGrafter"/>
</dbReference>
<dbReference type="SFLD" id="SFLDG01140">
    <property type="entry name" value="C2.B:_Phosphomannomutase_and_P"/>
    <property type="match status" value="1"/>
</dbReference>
<dbReference type="AlphaFoldDB" id="A0A6V7RUR9"/>
<dbReference type="SUPFAM" id="SSF56784">
    <property type="entry name" value="HAD-like"/>
    <property type="match status" value="1"/>
</dbReference>
<reference evidence="2 3" key="1">
    <citation type="submission" date="2020-08" db="EMBL/GenBank/DDBJ databases">
        <authorList>
            <person name="Ramaprasad A."/>
        </authorList>
    </citation>
    <scope>NUCLEOTIDE SEQUENCE [LARGE SCALE GENOMIC DNA]</scope>
</reference>
<dbReference type="PANTHER" id="PTHR10000:SF8">
    <property type="entry name" value="HAD SUPERFAMILY HYDROLASE-LIKE, TYPE 3"/>
    <property type="match status" value="1"/>
</dbReference>
<dbReference type="GO" id="GO:0000287">
    <property type="term" value="F:magnesium ion binding"/>
    <property type="evidence" value="ECO:0007669"/>
    <property type="project" value="TreeGrafter"/>
</dbReference>
<protein>
    <submittedName>
        <fullName evidence="2">Haloacid dehalogenase-like hydrolase, putative</fullName>
    </submittedName>
</protein>
<dbReference type="Gene3D" id="3.30.1240.10">
    <property type="match status" value="1"/>
</dbReference>
<gene>
    <name evidence="2" type="ORF">PVBDA_0301920</name>
</gene>
<dbReference type="Proteomes" id="UP000515550">
    <property type="component" value="Chromosome PVBDA_03"/>
</dbReference>
<evidence type="ECO:0000313" key="2">
    <source>
        <dbReference type="EMBL" id="CAD2085580.1"/>
    </source>
</evidence>
<dbReference type="NCBIfam" id="TIGR01484">
    <property type="entry name" value="HAD-SF-IIB"/>
    <property type="match status" value="1"/>
</dbReference>
<dbReference type="InterPro" id="IPR000150">
    <property type="entry name" value="Cof"/>
</dbReference>
<dbReference type="Gene3D" id="3.40.50.1000">
    <property type="entry name" value="HAD superfamily/HAD-like"/>
    <property type="match status" value="1"/>
</dbReference>
<dbReference type="SFLD" id="SFLDS00003">
    <property type="entry name" value="Haloacid_Dehalogenase"/>
    <property type="match status" value="1"/>
</dbReference>
<organism evidence="2 3">
    <name type="scientific">Plasmodium vinckei brucechwatti</name>
    <dbReference type="NCBI Taxonomy" id="119398"/>
    <lineage>
        <taxon>Eukaryota</taxon>
        <taxon>Sar</taxon>
        <taxon>Alveolata</taxon>
        <taxon>Apicomplexa</taxon>
        <taxon>Aconoidasida</taxon>
        <taxon>Haemosporida</taxon>
        <taxon>Plasmodiidae</taxon>
        <taxon>Plasmodium</taxon>
        <taxon>Plasmodium (Vinckeia)</taxon>
    </lineage>
</organism>
<dbReference type="VEuPathDB" id="PlasmoDB:PVBDA_0301920"/>
<dbReference type="EMBL" id="LR865381">
    <property type="protein sequence ID" value="CAD2085580.1"/>
    <property type="molecule type" value="Genomic_DNA"/>
</dbReference>
<sequence length="349" mass="39833">MNPKLIQISLFLLLICLCKGYSGKKNDNNGNKIIKLNRLLSEFEKNEVEVYENQQVYEDQPVYKDQPVYEEQPNYEMLVRDKNGKPFDKNNLKNNIKIVFTDLDRTLLNDNHKISRLNIESLVKAQNKGIKIVFATGRPIFSANGVIGEDVKQNNLSLIPGIYLNGCITYGPNGDKIIDNCMDEKLIMDIYNFSKGNNLVHRITLYSLEKIHTFEINEYIDEETLKNTKIYNIAIRFDEQNLSSVLKLYQDKFSGRISVAKKHKACIELFHRNTNKFEGVKALCKHFDINLNDALAIGDGENDIEMFQGVGTSIAVQNAASKIKKCAKYVGPSNNDNAVHHILRTFCDI</sequence>
<dbReference type="NCBIfam" id="TIGR00099">
    <property type="entry name" value="Cof-subfamily"/>
    <property type="match status" value="1"/>
</dbReference>
<accession>A0A6V7RUR9</accession>
<evidence type="ECO:0000256" key="1">
    <source>
        <dbReference type="SAM" id="SignalP"/>
    </source>
</evidence>
<dbReference type="PANTHER" id="PTHR10000">
    <property type="entry name" value="PHOSPHOSERINE PHOSPHATASE"/>
    <property type="match status" value="1"/>
</dbReference>
<dbReference type="GO" id="GO:0016791">
    <property type="term" value="F:phosphatase activity"/>
    <property type="evidence" value="ECO:0007669"/>
    <property type="project" value="TreeGrafter"/>
</dbReference>
<dbReference type="InterPro" id="IPR023214">
    <property type="entry name" value="HAD_sf"/>
</dbReference>
<evidence type="ECO:0000313" key="3">
    <source>
        <dbReference type="Proteomes" id="UP000515550"/>
    </source>
</evidence>
<dbReference type="InterPro" id="IPR036412">
    <property type="entry name" value="HAD-like_sf"/>
</dbReference>
<dbReference type="Pfam" id="PF08282">
    <property type="entry name" value="Hydrolase_3"/>
    <property type="match status" value="1"/>
</dbReference>
<name>A0A6V7RUR9_PLAVN</name>
<feature type="signal peptide" evidence="1">
    <location>
        <begin position="1"/>
        <end position="20"/>
    </location>
</feature>
<keyword evidence="1" id="KW-0732">Signal</keyword>
<proteinExistence type="predicted"/>
<keyword evidence="2" id="KW-0378">Hydrolase</keyword>